<gene>
    <name evidence="2" type="ORF">DVH29_15340</name>
</gene>
<sequence length="182" mass="20466">MSKRFILSDENLIDGARSIAADMQLPHGRRLKLAKVVDNHLVWFEKARARGLEWSDIVDLLYKAGVARSDGRPLSRGHVSSLVWRKQQAKPSHEIPSVPADRRPVATGRMINVPDDLNDETGAPSENRITQEHSPEERPQQSKRTGSVSSSKAKASKSSKEHSDRNEIVAFMRRAAQLRRDE</sequence>
<feature type="region of interest" description="Disordered" evidence="1">
    <location>
        <begin position="84"/>
        <end position="182"/>
    </location>
</feature>
<dbReference type="EMBL" id="QQNH01000040">
    <property type="protein sequence ID" value="RDE07710.1"/>
    <property type="molecule type" value="Genomic_DNA"/>
</dbReference>
<accession>A0A369W2X4</accession>
<dbReference type="RefSeq" id="WP_114647063.1">
    <property type="nucleotide sequence ID" value="NZ_QQNH01000040.1"/>
</dbReference>
<protein>
    <submittedName>
        <fullName evidence="2">Uncharacterized protein</fullName>
    </submittedName>
</protein>
<organism evidence="2 3">
    <name type="scientific">Pelagibacterium lacus</name>
    <dbReference type="NCBI Taxonomy" id="2282655"/>
    <lineage>
        <taxon>Bacteria</taxon>
        <taxon>Pseudomonadati</taxon>
        <taxon>Pseudomonadota</taxon>
        <taxon>Alphaproteobacteria</taxon>
        <taxon>Hyphomicrobiales</taxon>
        <taxon>Devosiaceae</taxon>
        <taxon>Pelagibacterium</taxon>
    </lineage>
</organism>
<feature type="compositionally biased region" description="Basic and acidic residues" evidence="1">
    <location>
        <begin position="158"/>
        <end position="167"/>
    </location>
</feature>
<evidence type="ECO:0000313" key="3">
    <source>
        <dbReference type="Proteomes" id="UP000253759"/>
    </source>
</evidence>
<feature type="compositionally biased region" description="Basic and acidic residues" evidence="1">
    <location>
        <begin position="129"/>
        <end position="140"/>
    </location>
</feature>
<evidence type="ECO:0000256" key="1">
    <source>
        <dbReference type="SAM" id="MobiDB-lite"/>
    </source>
</evidence>
<reference evidence="3" key="1">
    <citation type="submission" date="2018-07" db="EMBL/GenBank/DDBJ databases">
        <authorList>
            <person name="Liu B.-T."/>
            <person name="Du Z."/>
        </authorList>
    </citation>
    <scope>NUCLEOTIDE SEQUENCE [LARGE SCALE GENOMIC DNA]</scope>
    <source>
        <strain evidence="3">XYN52</strain>
    </source>
</reference>
<name>A0A369W2X4_9HYPH</name>
<evidence type="ECO:0000313" key="2">
    <source>
        <dbReference type="EMBL" id="RDE07710.1"/>
    </source>
</evidence>
<dbReference type="OrthoDB" id="8127725at2"/>
<dbReference type="AlphaFoldDB" id="A0A369W2X4"/>
<comment type="caution">
    <text evidence="2">The sequence shown here is derived from an EMBL/GenBank/DDBJ whole genome shotgun (WGS) entry which is preliminary data.</text>
</comment>
<keyword evidence="3" id="KW-1185">Reference proteome</keyword>
<proteinExistence type="predicted"/>
<dbReference type="Proteomes" id="UP000253759">
    <property type="component" value="Unassembled WGS sequence"/>
</dbReference>